<dbReference type="Pfam" id="PF04245">
    <property type="entry name" value="NA37"/>
    <property type="match status" value="1"/>
</dbReference>
<dbReference type="EMBL" id="AMCI01000132">
    <property type="protein sequence ID" value="EJX10674.1"/>
    <property type="molecule type" value="Genomic_DNA"/>
</dbReference>
<name>J9GRY5_9ZZZZ</name>
<evidence type="ECO:0008006" key="2">
    <source>
        <dbReference type="Google" id="ProtNLM"/>
    </source>
</evidence>
<dbReference type="GO" id="GO:0009295">
    <property type="term" value="C:nucleoid"/>
    <property type="evidence" value="ECO:0007669"/>
    <property type="project" value="InterPro"/>
</dbReference>
<comment type="caution">
    <text evidence="1">The sequence shown here is derived from an EMBL/GenBank/DDBJ whole genome shotgun (WGS) entry which is preliminary data.</text>
</comment>
<reference evidence="1" key="1">
    <citation type="journal article" date="2012" name="PLoS ONE">
        <title>Gene sets for utilization of primary and secondary nutrition supplies in the distal gut of endangered iberian lynx.</title>
        <authorList>
            <person name="Alcaide M."/>
            <person name="Messina E."/>
            <person name="Richter M."/>
            <person name="Bargiela R."/>
            <person name="Peplies J."/>
            <person name="Huws S.A."/>
            <person name="Newbold C.J."/>
            <person name="Golyshin P.N."/>
            <person name="Simon M.A."/>
            <person name="Lopez G."/>
            <person name="Yakimov M.M."/>
            <person name="Ferrer M."/>
        </authorList>
    </citation>
    <scope>NUCLEOTIDE SEQUENCE</scope>
</reference>
<protein>
    <recommendedName>
        <fullName evidence="2">Nucleoid-associated protein</fullName>
    </recommendedName>
</protein>
<dbReference type="InterPro" id="IPR007358">
    <property type="entry name" value="Nucleoid_associated_NdpA"/>
</dbReference>
<organism evidence="1">
    <name type="scientific">gut metagenome</name>
    <dbReference type="NCBI Taxonomy" id="749906"/>
    <lineage>
        <taxon>unclassified sequences</taxon>
        <taxon>metagenomes</taxon>
        <taxon>organismal metagenomes</taxon>
    </lineage>
</organism>
<accession>J9GRY5</accession>
<proteinExistence type="predicted"/>
<evidence type="ECO:0000313" key="1">
    <source>
        <dbReference type="EMBL" id="EJX10674.1"/>
    </source>
</evidence>
<gene>
    <name evidence="1" type="ORF">EVA_00700</name>
</gene>
<dbReference type="AlphaFoldDB" id="J9GRY5"/>
<sequence length="374" mass="43387">MYLCRSRIICQNMLDKNRIKIKLISLHRIGSKANLEGVELSDRPIVLEEDLVELLKRYFLLPFKKEDDYFEFCHPSALEQNEVYASVSAIFDAAPVVAPEGEPAGGEESEWPRMFHEQSRRLAKYLYDRSHYPNIKRGEFYVVYFQGCGLFSETVDAVGLFKSENKDTFIRVEQVAGQFSIESETGININRLDKGCLIFRTKREEGYVVSVIDNTNKGEAKYWVEDFLCVKRKRDAGAQTQQFVSLCKDFVEQLPSEVDKVSKVCMMNRVMDGLKEKPVVDVQQLAGNAFGRELADGQFQAFKRDFERTHEVAFEPTFQSKPESVKRRAMGSMSVIRLDDHFDIHLHGGEHCIERGYDEARDMYYYKLFYRKEK</sequence>